<comment type="catalytic activity">
    <reaction evidence="9">
        <text>2'-deoxyribonucleotide-(2'-deoxyribose 5'-phosphate)-2'-deoxyribonucleotide-DNA = a 3'-end 2'-deoxyribonucleotide-(2,3-dehydro-2,3-deoxyribose 5'-phosphate)-DNA + a 5'-end 5'-phospho-2'-deoxyribonucleoside-DNA + H(+)</text>
        <dbReference type="Rhea" id="RHEA:66592"/>
        <dbReference type="Rhea" id="RHEA-COMP:13180"/>
        <dbReference type="Rhea" id="RHEA-COMP:16897"/>
        <dbReference type="Rhea" id="RHEA-COMP:17067"/>
        <dbReference type="ChEBI" id="CHEBI:15378"/>
        <dbReference type="ChEBI" id="CHEBI:136412"/>
        <dbReference type="ChEBI" id="CHEBI:157695"/>
        <dbReference type="ChEBI" id="CHEBI:167181"/>
        <dbReference type="EC" id="4.2.99.18"/>
    </reaction>
</comment>
<dbReference type="InterPro" id="IPR011257">
    <property type="entry name" value="DNA_glycosylase"/>
</dbReference>
<dbReference type="GO" id="GO:0140078">
    <property type="term" value="F:class I DNA-(apurinic or apyrimidinic site) endonuclease activity"/>
    <property type="evidence" value="ECO:0007669"/>
    <property type="project" value="UniProtKB-EC"/>
</dbReference>
<dbReference type="Gene3D" id="3.30.310.40">
    <property type="match status" value="1"/>
</dbReference>
<keyword evidence="8" id="KW-0326">Glycosidase</keyword>
<dbReference type="OrthoDB" id="238681at2759"/>
<dbReference type="GO" id="GO:0006289">
    <property type="term" value="P:nucleotide-excision repair"/>
    <property type="evidence" value="ECO:0007669"/>
    <property type="project" value="InterPro"/>
</dbReference>
<feature type="region of interest" description="Disordered" evidence="10">
    <location>
        <begin position="326"/>
        <end position="358"/>
    </location>
</feature>
<dbReference type="GO" id="GO:0034039">
    <property type="term" value="F:8-oxo-7,8-dihydroguanine DNA N-glycosylase activity"/>
    <property type="evidence" value="ECO:0007669"/>
    <property type="project" value="TreeGrafter"/>
</dbReference>
<protein>
    <recommendedName>
        <fullName evidence="2">DNA-(apurinic or apyrimidinic site) lyase</fullName>
        <ecNumber evidence="2">4.2.99.18</ecNumber>
    </recommendedName>
</protein>
<evidence type="ECO:0000256" key="2">
    <source>
        <dbReference type="ARBA" id="ARBA00012720"/>
    </source>
</evidence>
<keyword evidence="11" id="KW-0732">Signal</keyword>
<dbReference type="SMART" id="SM00478">
    <property type="entry name" value="ENDO3c"/>
    <property type="match status" value="1"/>
</dbReference>
<feature type="chain" id="PRO_5005323756" description="DNA-(apurinic or apyrimidinic site) lyase" evidence="11">
    <location>
        <begin position="21"/>
        <end position="666"/>
    </location>
</feature>
<dbReference type="GO" id="GO:0006285">
    <property type="term" value="P:base-excision repair, AP site formation"/>
    <property type="evidence" value="ECO:0007669"/>
    <property type="project" value="TreeGrafter"/>
</dbReference>
<name>A0A0J9TY49_PLAVI</name>
<dbReference type="InterPro" id="IPR023170">
    <property type="entry name" value="HhH_base_excis_C"/>
</dbReference>
<dbReference type="EMBL" id="KQ235326">
    <property type="protein sequence ID" value="KNA00372.1"/>
    <property type="molecule type" value="Genomic_DNA"/>
</dbReference>
<keyword evidence="3" id="KW-0227">DNA damage</keyword>
<dbReference type="Gene3D" id="1.10.1670.10">
    <property type="entry name" value="Helix-hairpin-Helix base-excision DNA repair enzymes (C-terminal)"/>
    <property type="match status" value="1"/>
</dbReference>
<accession>A0A0J9TY49</accession>
<comment type="similarity">
    <text evidence="1">Belongs to the type-1 OGG1 family.</text>
</comment>
<evidence type="ECO:0000256" key="10">
    <source>
        <dbReference type="SAM" id="MobiDB-lite"/>
    </source>
</evidence>
<evidence type="ECO:0000256" key="7">
    <source>
        <dbReference type="ARBA" id="ARBA00023268"/>
    </source>
</evidence>
<dbReference type="InterPro" id="IPR052054">
    <property type="entry name" value="Oxidative_DNA_repair_enzyme"/>
</dbReference>
<dbReference type="GO" id="GO:0003684">
    <property type="term" value="F:damaged DNA binding"/>
    <property type="evidence" value="ECO:0007669"/>
    <property type="project" value="InterPro"/>
</dbReference>
<gene>
    <name evidence="13" type="ORF">PVNG_01006</name>
</gene>
<dbReference type="Pfam" id="PF00730">
    <property type="entry name" value="HhH-GPD"/>
    <property type="match status" value="1"/>
</dbReference>
<feature type="domain" description="HhH-GPD" evidence="12">
    <location>
        <begin position="420"/>
        <end position="571"/>
    </location>
</feature>
<evidence type="ECO:0000256" key="11">
    <source>
        <dbReference type="SAM" id="SignalP"/>
    </source>
</evidence>
<sequence>MIVHMYQPLLLLLLKNICINTEIGTKSVGGPKMRRNLQASKNPCVKTEGVVVVRGKRKETRKKGPTLLFVSSTSGEKKRILKKVKKECGRGGIKRERMLVGVHRPNGSDTKNVKVQNIPSGVPLFVIKNFHLRWKRINVSKNELQLKYCFLIGQEFCFSEVSRDTYIGLVNNKIYLFKETEEGAFYQCVYDGGGGSDGSEGSRGGHFDGHTDDDYYQDVSDFFNLEFPLSKHVEMWRKKDKRMNEITDKIRGLRILRANSVESFFSFLCSTNNNIPRITLMIDCLRRRYGRFLATVMFHGQDVLVKVREDGDAGGMAFNTNQQRVGVKKDQQGVRLKAGEAQPVRVKGEPPRNGEPQLPVRVKEEYPQNGEAVKEYPQNGEAVKEYPQNGATVKEQNRDDGHDAPAGGPAGGGNRIFYEHLKTVIKEERQRKVFPFYEFPSVENLSKLKEEDLRSLGFGYRSSYVIESAKMLVKRGSEQWIEDLKKEKKTKNCIDQLVLFPGIGLKVANCICLFGLNKFDCIPIDTHIYDIIYKYYQDIVQSECAPVRGRTAVRAADVADAANVADAAGATALKGKKKGKAATEQVMPTSIHRALKREGENGTTPNLRQNLRQNLKPNSKQPKKALTTSLYIRLYTRLKDLLGPNCGWAQTILFASELKKFSHLFE</sequence>
<evidence type="ECO:0000256" key="6">
    <source>
        <dbReference type="ARBA" id="ARBA00023239"/>
    </source>
</evidence>
<feature type="signal peptide" evidence="11">
    <location>
        <begin position="1"/>
        <end position="20"/>
    </location>
</feature>
<dbReference type="Proteomes" id="UP000053239">
    <property type="component" value="Unassembled WGS sequence"/>
</dbReference>
<dbReference type="GO" id="GO:0005634">
    <property type="term" value="C:nucleus"/>
    <property type="evidence" value="ECO:0007669"/>
    <property type="project" value="TreeGrafter"/>
</dbReference>
<dbReference type="InterPro" id="IPR012904">
    <property type="entry name" value="OGG_N"/>
</dbReference>
<evidence type="ECO:0000256" key="1">
    <source>
        <dbReference type="ARBA" id="ARBA00010679"/>
    </source>
</evidence>
<dbReference type="PANTHER" id="PTHR10242:SF2">
    <property type="entry name" value="N-GLYCOSYLASE_DNA LYASE"/>
    <property type="match status" value="1"/>
</dbReference>
<keyword evidence="6" id="KW-0456">Lyase</keyword>
<evidence type="ECO:0000313" key="13">
    <source>
        <dbReference type="EMBL" id="KNA00372.1"/>
    </source>
</evidence>
<organism evidence="13 14">
    <name type="scientific">Plasmodium vivax North Korean</name>
    <dbReference type="NCBI Taxonomy" id="1035514"/>
    <lineage>
        <taxon>Eukaryota</taxon>
        <taxon>Sar</taxon>
        <taxon>Alveolata</taxon>
        <taxon>Apicomplexa</taxon>
        <taxon>Aconoidasida</taxon>
        <taxon>Haemosporida</taxon>
        <taxon>Plasmodiidae</taxon>
        <taxon>Plasmodium</taxon>
        <taxon>Plasmodium (Plasmodium)</taxon>
    </lineage>
</organism>
<keyword evidence="7" id="KW-0511">Multifunctional enzyme</keyword>
<feature type="region of interest" description="Disordered" evidence="10">
    <location>
        <begin position="393"/>
        <end position="413"/>
    </location>
</feature>
<reference evidence="13 14" key="1">
    <citation type="submission" date="2011-09" db="EMBL/GenBank/DDBJ databases">
        <title>The Genome Sequence of Plasmodium vivax North Korean.</title>
        <authorList>
            <consortium name="The Broad Institute Genome Sequencing Platform"/>
            <consortium name="The Broad Institute Genome Sequencing Center for Infectious Disease"/>
            <person name="Neafsey D."/>
            <person name="Carlton J."/>
            <person name="Barnwell J."/>
            <person name="Collins W."/>
            <person name="Escalante A."/>
            <person name="Mullikin J."/>
            <person name="Saul A."/>
            <person name="Guigo R."/>
            <person name="Camara F."/>
            <person name="Young S.K."/>
            <person name="Zeng Q."/>
            <person name="Gargeya S."/>
            <person name="Fitzgerald M."/>
            <person name="Haas B."/>
            <person name="Abouelleil A."/>
            <person name="Alvarado L."/>
            <person name="Arachchi H.M."/>
            <person name="Berlin A."/>
            <person name="Brown A."/>
            <person name="Chapman S.B."/>
            <person name="Chen Z."/>
            <person name="Dunbar C."/>
            <person name="Freedman E."/>
            <person name="Gearin G."/>
            <person name="Gellesch M."/>
            <person name="Goldberg J."/>
            <person name="Griggs A."/>
            <person name="Gujja S."/>
            <person name="Heiman D."/>
            <person name="Howarth C."/>
            <person name="Larson L."/>
            <person name="Lui A."/>
            <person name="MacDonald P.J.P."/>
            <person name="Montmayeur A."/>
            <person name="Murphy C."/>
            <person name="Neiman D."/>
            <person name="Pearson M."/>
            <person name="Priest M."/>
            <person name="Roberts A."/>
            <person name="Saif S."/>
            <person name="Shea T."/>
            <person name="Shenoy N."/>
            <person name="Sisk P."/>
            <person name="Stolte C."/>
            <person name="Sykes S."/>
            <person name="Wortman J."/>
            <person name="Nusbaum C."/>
            <person name="Birren B."/>
        </authorList>
    </citation>
    <scope>NUCLEOTIDE SEQUENCE [LARGE SCALE GENOMIC DNA]</scope>
    <source>
        <strain evidence="13 14">North Korean</strain>
    </source>
</reference>
<dbReference type="PANTHER" id="PTHR10242">
    <property type="entry name" value="8-OXOGUANINE DNA GLYCOSYLASE"/>
    <property type="match status" value="1"/>
</dbReference>
<dbReference type="AlphaFoldDB" id="A0A0J9TY49"/>
<dbReference type="CDD" id="cd00056">
    <property type="entry name" value="ENDO3c"/>
    <property type="match status" value="1"/>
</dbReference>
<keyword evidence="4" id="KW-0378">Hydrolase</keyword>
<dbReference type="Pfam" id="PF07934">
    <property type="entry name" value="OGG_N"/>
    <property type="match status" value="1"/>
</dbReference>
<evidence type="ECO:0000256" key="8">
    <source>
        <dbReference type="ARBA" id="ARBA00023295"/>
    </source>
</evidence>
<dbReference type="SUPFAM" id="SSF55945">
    <property type="entry name" value="TATA-box binding protein-like"/>
    <property type="match status" value="1"/>
</dbReference>
<evidence type="ECO:0000256" key="4">
    <source>
        <dbReference type="ARBA" id="ARBA00022801"/>
    </source>
</evidence>
<keyword evidence="5" id="KW-0234">DNA repair</keyword>
<evidence type="ECO:0000256" key="9">
    <source>
        <dbReference type="ARBA" id="ARBA00044632"/>
    </source>
</evidence>
<evidence type="ECO:0000256" key="3">
    <source>
        <dbReference type="ARBA" id="ARBA00022763"/>
    </source>
</evidence>
<dbReference type="EC" id="4.2.99.18" evidence="2"/>
<evidence type="ECO:0000313" key="14">
    <source>
        <dbReference type="Proteomes" id="UP000053239"/>
    </source>
</evidence>
<evidence type="ECO:0000256" key="5">
    <source>
        <dbReference type="ARBA" id="ARBA00023204"/>
    </source>
</evidence>
<evidence type="ECO:0000259" key="12">
    <source>
        <dbReference type="SMART" id="SM00478"/>
    </source>
</evidence>
<dbReference type="InterPro" id="IPR003265">
    <property type="entry name" value="HhH-GPD_domain"/>
</dbReference>
<dbReference type="SUPFAM" id="SSF48150">
    <property type="entry name" value="DNA-glycosylase"/>
    <property type="match status" value="1"/>
</dbReference>
<dbReference type="Gene3D" id="1.10.340.30">
    <property type="entry name" value="Hypothetical protein, domain 2"/>
    <property type="match status" value="2"/>
</dbReference>
<proteinExistence type="inferred from homology"/>